<dbReference type="Proteomes" id="UP000660454">
    <property type="component" value="Unassembled WGS sequence"/>
</dbReference>
<accession>A0ABQ4GX81</accession>
<comment type="caution">
    <text evidence="1">The sequence shown here is derived from an EMBL/GenBank/DDBJ whole genome shotgun (WGS) entry which is preliminary data.</text>
</comment>
<keyword evidence="2" id="KW-1185">Reference proteome</keyword>
<dbReference type="EMBL" id="BOOF01000048">
    <property type="protein sequence ID" value="GIH66054.1"/>
    <property type="molecule type" value="Genomic_DNA"/>
</dbReference>
<reference evidence="1 2" key="1">
    <citation type="submission" date="2021-01" db="EMBL/GenBank/DDBJ databases">
        <title>Whole genome shotgun sequence of Microbispora siamensis NBRC 104113.</title>
        <authorList>
            <person name="Komaki H."/>
            <person name="Tamura T."/>
        </authorList>
    </citation>
    <scope>NUCLEOTIDE SEQUENCE [LARGE SCALE GENOMIC DNA]</scope>
    <source>
        <strain evidence="1 2">NBRC 104113</strain>
    </source>
</reference>
<evidence type="ECO:0000313" key="2">
    <source>
        <dbReference type="Proteomes" id="UP000660454"/>
    </source>
</evidence>
<evidence type="ECO:0000313" key="1">
    <source>
        <dbReference type="EMBL" id="GIH66054.1"/>
    </source>
</evidence>
<protein>
    <submittedName>
        <fullName evidence="1">Uncharacterized protein</fullName>
    </submittedName>
</protein>
<organism evidence="1 2">
    <name type="scientific">Microbispora siamensis</name>
    <dbReference type="NCBI Taxonomy" id="564413"/>
    <lineage>
        <taxon>Bacteria</taxon>
        <taxon>Bacillati</taxon>
        <taxon>Actinomycetota</taxon>
        <taxon>Actinomycetes</taxon>
        <taxon>Streptosporangiales</taxon>
        <taxon>Streptosporangiaceae</taxon>
        <taxon>Microbispora</taxon>
    </lineage>
</organism>
<gene>
    <name evidence="1" type="ORF">Msi02_68710</name>
</gene>
<proteinExistence type="predicted"/>
<sequence length="132" mass="13818">MVIPVAVVADVAVPVVDVVDVVAVRHGHVPAPRSVLVLVHVVDGVPARFALVDMVLVNPVQVAVVDVVHMVLVRHGDMAAPGAVVVIVFRVRMVLSHGGHGGIPLFENRGLVRRYPRAYAGGSAATGFCASR</sequence>
<name>A0ABQ4GX81_9ACTN</name>